<feature type="domain" description="PARP catalytic" evidence="7">
    <location>
        <begin position="119"/>
        <end position="317"/>
    </location>
</feature>
<accession>A0AAY4EF93</accession>
<dbReference type="Pfam" id="PF02825">
    <property type="entry name" value="WWE"/>
    <property type="match status" value="1"/>
</dbReference>
<sequence length="317" mass="36947">MAWEKMFGFSPVGSQDATEEEDMDTSDTPWIWFYLSETGAWHMFESSAEVPITCQDVEEFYLRNSQGYVETQSNGRWYRINFSAMILSDLRTGLNMPIKRSFRAETETRCTCKWVGNGIPAEWEPMNSRRPFQLFAVGKNTTEYLTVKSYFKGPLEDRQMSFYRIQNMDLWGFYCQKREQMKRIIGCSHIEEQLLFHGTKKSNVNSICTYNFDHRLYGSNQGHVYGKGAYFAKHPGLADMYSKCSNEPLIDDKRCNPSHSKVMFVASVLVGRYTTGLSTFNKPQENYDSCVDDAFCPFIFVIFDHTQIYPKYLIEYL</sequence>
<reference evidence="8" key="2">
    <citation type="submission" date="2025-08" db="UniProtKB">
        <authorList>
            <consortium name="Ensembl"/>
        </authorList>
    </citation>
    <scope>IDENTIFICATION</scope>
</reference>
<evidence type="ECO:0000256" key="4">
    <source>
        <dbReference type="RuleBase" id="RU362114"/>
    </source>
</evidence>
<keyword evidence="4" id="KW-0808">Transferase</keyword>
<comment type="subcellular location">
    <subcellularLocation>
        <location evidence="1">Nucleus</location>
    </subcellularLocation>
</comment>
<dbReference type="GO" id="GO:1990404">
    <property type="term" value="F:NAD+-protein mono-ADP-ribosyltransferase activity"/>
    <property type="evidence" value="ECO:0007669"/>
    <property type="project" value="TreeGrafter"/>
</dbReference>
<dbReference type="Proteomes" id="UP000694580">
    <property type="component" value="Chromosome 15"/>
</dbReference>
<evidence type="ECO:0000256" key="3">
    <source>
        <dbReference type="ARBA" id="ARBA00024347"/>
    </source>
</evidence>
<feature type="domain" description="WWE" evidence="6">
    <location>
        <begin position="18"/>
        <end position="100"/>
    </location>
</feature>
<keyword evidence="9" id="KW-1185">Reference proteome</keyword>
<evidence type="ECO:0000256" key="2">
    <source>
        <dbReference type="ARBA" id="ARBA00023242"/>
    </source>
</evidence>
<protein>
    <recommendedName>
        <fullName evidence="4">Poly [ADP-ribose] polymerase</fullName>
        <shortName evidence="4">PARP</shortName>
        <ecNumber evidence="4">2.4.2.-</ecNumber>
    </recommendedName>
</protein>
<dbReference type="GeneTree" id="ENSGT00940000156857"/>
<dbReference type="GO" id="GO:0005634">
    <property type="term" value="C:nucleus"/>
    <property type="evidence" value="ECO:0007669"/>
    <property type="project" value="UniProtKB-SubCell"/>
</dbReference>
<dbReference type="PANTHER" id="PTHR45740">
    <property type="entry name" value="POLY [ADP-RIBOSE] POLYMERASE"/>
    <property type="match status" value="1"/>
</dbReference>
<dbReference type="InterPro" id="IPR012317">
    <property type="entry name" value="Poly(ADP-ribose)pol_cat_dom"/>
</dbReference>
<evidence type="ECO:0000313" key="9">
    <source>
        <dbReference type="Proteomes" id="UP000694580"/>
    </source>
</evidence>
<dbReference type="PROSITE" id="PS50918">
    <property type="entry name" value="WWE"/>
    <property type="match status" value="1"/>
</dbReference>
<dbReference type="EC" id="2.4.2.-" evidence="4"/>
<dbReference type="AlphaFoldDB" id="A0AAY4EF93"/>
<proteinExistence type="inferred from homology"/>
<name>A0AAY4EF93_9TELE</name>
<reference evidence="8 9" key="1">
    <citation type="submission" date="2020-06" db="EMBL/GenBank/DDBJ databases">
        <authorList>
            <consortium name="Wellcome Sanger Institute Data Sharing"/>
        </authorList>
    </citation>
    <scope>NUCLEOTIDE SEQUENCE [LARGE SCALE GENOMIC DNA]</scope>
</reference>
<dbReference type="InterPro" id="IPR051712">
    <property type="entry name" value="ARTD-AVP"/>
</dbReference>
<dbReference type="PANTHER" id="PTHR45740:SF4">
    <property type="entry name" value="PROTEIN MONO-ADP-RIBOSYLTRANSFERASE PARP11"/>
    <property type="match status" value="1"/>
</dbReference>
<dbReference type="GO" id="GO:0003950">
    <property type="term" value="F:NAD+ poly-ADP-ribosyltransferase activity"/>
    <property type="evidence" value="ECO:0007669"/>
    <property type="project" value="UniProtKB-UniRule"/>
</dbReference>
<feature type="region of interest" description="Disordered" evidence="5">
    <location>
        <begin position="1"/>
        <end position="24"/>
    </location>
</feature>
<gene>
    <name evidence="8" type="primary">PARP11</name>
</gene>
<dbReference type="SUPFAM" id="SSF56399">
    <property type="entry name" value="ADP-ribosylation"/>
    <property type="match status" value="1"/>
</dbReference>
<evidence type="ECO:0000259" key="7">
    <source>
        <dbReference type="PROSITE" id="PS51059"/>
    </source>
</evidence>
<keyword evidence="4" id="KW-0520">NAD</keyword>
<evidence type="ECO:0000256" key="1">
    <source>
        <dbReference type="ARBA" id="ARBA00004123"/>
    </source>
</evidence>
<dbReference type="SUPFAM" id="SSF117839">
    <property type="entry name" value="WWE domain"/>
    <property type="match status" value="1"/>
</dbReference>
<dbReference type="InterPro" id="IPR004170">
    <property type="entry name" value="WWE_dom"/>
</dbReference>
<evidence type="ECO:0000256" key="5">
    <source>
        <dbReference type="SAM" id="MobiDB-lite"/>
    </source>
</evidence>
<dbReference type="Gene3D" id="3.30.720.50">
    <property type="match status" value="1"/>
</dbReference>
<organism evidence="8 9">
    <name type="scientific">Denticeps clupeoides</name>
    <name type="common">denticle herring</name>
    <dbReference type="NCBI Taxonomy" id="299321"/>
    <lineage>
        <taxon>Eukaryota</taxon>
        <taxon>Metazoa</taxon>
        <taxon>Chordata</taxon>
        <taxon>Craniata</taxon>
        <taxon>Vertebrata</taxon>
        <taxon>Euteleostomi</taxon>
        <taxon>Actinopterygii</taxon>
        <taxon>Neopterygii</taxon>
        <taxon>Teleostei</taxon>
        <taxon>Clupei</taxon>
        <taxon>Clupeiformes</taxon>
        <taxon>Denticipitoidei</taxon>
        <taxon>Denticipitidae</taxon>
        <taxon>Denticeps</taxon>
    </lineage>
</organism>
<keyword evidence="2" id="KW-0539">Nucleus</keyword>
<dbReference type="Gene3D" id="3.90.228.10">
    <property type="match status" value="1"/>
</dbReference>
<keyword evidence="4" id="KW-0328">Glycosyltransferase</keyword>
<comment type="similarity">
    <text evidence="3">Belongs to the ARTD/PARP family.</text>
</comment>
<dbReference type="InterPro" id="IPR037197">
    <property type="entry name" value="WWE_dom_sf"/>
</dbReference>
<dbReference type="Ensembl" id="ENSDCDT00010066940.1">
    <property type="protein sequence ID" value="ENSDCDP00010056302.1"/>
    <property type="gene ID" value="ENSDCDG00010032126.1"/>
</dbReference>
<dbReference type="PROSITE" id="PS51059">
    <property type="entry name" value="PARP_CATALYTIC"/>
    <property type="match status" value="1"/>
</dbReference>
<evidence type="ECO:0000313" key="8">
    <source>
        <dbReference type="Ensembl" id="ENSDCDP00010056302.1"/>
    </source>
</evidence>
<dbReference type="Pfam" id="PF00644">
    <property type="entry name" value="PARP"/>
    <property type="match status" value="1"/>
</dbReference>
<evidence type="ECO:0000259" key="6">
    <source>
        <dbReference type="PROSITE" id="PS50918"/>
    </source>
</evidence>
<reference evidence="8" key="3">
    <citation type="submission" date="2025-09" db="UniProtKB">
        <authorList>
            <consortium name="Ensembl"/>
        </authorList>
    </citation>
    <scope>IDENTIFICATION</scope>
</reference>